<evidence type="ECO:0000313" key="1">
    <source>
        <dbReference type="EMBL" id="MBD2771138.1"/>
    </source>
</evidence>
<name>A0A8J7BWL4_9CYAN</name>
<dbReference type="EMBL" id="JACXAE010000013">
    <property type="protein sequence ID" value="MBD2771138.1"/>
    <property type="molecule type" value="Genomic_DNA"/>
</dbReference>
<sequence>MIDPLVLRASIKIILESQIGTYQFRGGMTEAIAILPDPQLGWQYPEQGTKVTGLEVVIKQPVPEVQSNIGGDRTKEYAWSIHLKQWDTTKSLRQAVDLLIDNLPGEYFIERVSMMPASDKLLTVEQCKIFLKEWTTNAAI</sequence>
<dbReference type="Proteomes" id="UP000629098">
    <property type="component" value="Unassembled WGS sequence"/>
</dbReference>
<evidence type="ECO:0000313" key="2">
    <source>
        <dbReference type="Proteomes" id="UP000629098"/>
    </source>
</evidence>
<proteinExistence type="predicted"/>
<keyword evidence="2" id="KW-1185">Reference proteome</keyword>
<reference evidence="1" key="1">
    <citation type="submission" date="2020-09" db="EMBL/GenBank/DDBJ databases">
        <title>Iningainema tapete sp. nov. (Scytonemataceae, Cyanobacteria) from greenhouses in central Florida (USA) produces two types of nodularin with biosynthetic potential for microcystin-LR and anabaenopeptins.</title>
        <authorList>
            <person name="Berthold D.E."/>
            <person name="Lefler F.W."/>
            <person name="Huang I.-S."/>
            <person name="Abdulla H."/>
            <person name="Zimba P.V."/>
            <person name="Laughinghouse H.D. IV."/>
        </authorList>
    </citation>
    <scope>NUCLEOTIDE SEQUENCE</scope>
    <source>
        <strain evidence="1">BLCCT55</strain>
    </source>
</reference>
<protein>
    <submittedName>
        <fullName evidence="1">Uncharacterized protein</fullName>
    </submittedName>
</protein>
<organism evidence="1 2">
    <name type="scientific">Iningainema tapete BLCC-T55</name>
    <dbReference type="NCBI Taxonomy" id="2748662"/>
    <lineage>
        <taxon>Bacteria</taxon>
        <taxon>Bacillati</taxon>
        <taxon>Cyanobacteriota</taxon>
        <taxon>Cyanophyceae</taxon>
        <taxon>Nostocales</taxon>
        <taxon>Scytonemataceae</taxon>
        <taxon>Iningainema tapete</taxon>
    </lineage>
</organism>
<accession>A0A8J7BWL4</accession>
<dbReference type="RefSeq" id="WP_190825431.1">
    <property type="nucleotide sequence ID" value="NZ_CAWPPI010000013.1"/>
</dbReference>
<comment type="caution">
    <text evidence="1">The sequence shown here is derived from an EMBL/GenBank/DDBJ whole genome shotgun (WGS) entry which is preliminary data.</text>
</comment>
<gene>
    <name evidence="1" type="ORF">ICL16_03120</name>
</gene>
<dbReference type="AlphaFoldDB" id="A0A8J7BWL4"/>